<dbReference type="Proteomes" id="UP001159428">
    <property type="component" value="Unassembled WGS sequence"/>
</dbReference>
<reference evidence="1 2" key="1">
    <citation type="submission" date="2022-05" db="EMBL/GenBank/DDBJ databases">
        <authorList>
            <consortium name="Genoscope - CEA"/>
            <person name="William W."/>
        </authorList>
    </citation>
    <scope>NUCLEOTIDE SEQUENCE [LARGE SCALE GENOMIC DNA]</scope>
</reference>
<organism evidence="1 2">
    <name type="scientific">Pocillopora meandrina</name>
    <dbReference type="NCBI Taxonomy" id="46732"/>
    <lineage>
        <taxon>Eukaryota</taxon>
        <taxon>Metazoa</taxon>
        <taxon>Cnidaria</taxon>
        <taxon>Anthozoa</taxon>
        <taxon>Hexacorallia</taxon>
        <taxon>Scleractinia</taxon>
        <taxon>Astrocoeniina</taxon>
        <taxon>Pocilloporidae</taxon>
        <taxon>Pocillopora</taxon>
    </lineage>
</organism>
<accession>A0AAU9X1N5</accession>
<protein>
    <submittedName>
        <fullName evidence="1">Uncharacterized protein</fullName>
    </submittedName>
</protein>
<name>A0AAU9X1N5_9CNID</name>
<evidence type="ECO:0000313" key="1">
    <source>
        <dbReference type="EMBL" id="CAH3134058.1"/>
    </source>
</evidence>
<dbReference type="EMBL" id="CALNXJ010000028">
    <property type="protein sequence ID" value="CAH3134058.1"/>
    <property type="molecule type" value="Genomic_DNA"/>
</dbReference>
<keyword evidence="2" id="KW-1185">Reference proteome</keyword>
<proteinExistence type="predicted"/>
<gene>
    <name evidence="1" type="ORF">PMEA_00015683</name>
</gene>
<sequence length="342" mass="39411">MEVEYIKNRIARGTEALERRMESDVEQMCRRILIPLTEEFGERDLSAELLERLRGYFRDIYWSLKVHLVFHSGIADELQEIDELLNVVGAWGGLTNEEMNELPDQDCVVDPGSKLLEMFNDIMDDRGDRGSADYTNRVMKTASDYLSKLTSKNTFKPTVLTRVSHTGRSFIGASIAVSHFLRPICLFHRIINLKQSLGKAIVHFQPLNFPDRQNWLFESLNTANYDLIRSPCQNCNMMFCDDRSGNGWSTFLAACAEYCPVNHLLPDEPNLRQSASHDPLVINLLRRNHARCSDLFENFLDISNKCIAAARSNDENIMEAVYWEVIYKLHIFGLRPECNPYF</sequence>
<comment type="caution">
    <text evidence="1">The sequence shown here is derived from an EMBL/GenBank/DDBJ whole genome shotgun (WGS) entry which is preliminary data.</text>
</comment>
<evidence type="ECO:0000313" key="2">
    <source>
        <dbReference type="Proteomes" id="UP001159428"/>
    </source>
</evidence>
<dbReference type="AlphaFoldDB" id="A0AAU9X1N5"/>